<name>A0ABS6L4D8_9GAMM</name>
<sequence>MVNYVGGGMSGQGIWSVLGIEPTQDLGVIKRAYARKLKNTRPDSDPQGYQRLREAFEAAKRQGYDDILSDVVTTAKPPVDLSAAPASPLSVRYETVKAPVQESDDVSLLRGQIFAEIPSVIDAMMDDETVGIKRLADYLQSDSLQNLELREMFSQEMAAQLSEREGLYSALLLKVSAIMGWEIDHYQPVGISPQRLQALQAQIEHTGANYYASVMAREYQGSALNRLRLRLLTEEGAVVPWWAKLVPDFMLSLHDKLREIRAYYPALLPRINSVLLKTLAENRLALRWGTVFLTGFWLLLIMLATREHSEPWRSRILLIAFIALYMHGYSYLERKLRYRPRMLCATECVLSILATGIMVKIMLGFFTMFKPETGNMVMAFTNYGVLSASSFCVLWMMAPKQWKWYSVPLNAMIIMVIFPWELMKKASGVAGIVAFVVLLVMYSLLIAFGFR</sequence>
<evidence type="ECO:0000313" key="3">
    <source>
        <dbReference type="Proteomes" id="UP000699865"/>
    </source>
</evidence>
<gene>
    <name evidence="2" type="ORF">J1786_17695</name>
</gene>
<feature type="transmembrane region" description="Helical" evidence="1">
    <location>
        <begin position="344"/>
        <end position="369"/>
    </location>
</feature>
<comment type="caution">
    <text evidence="2">The sequence shown here is derived from an EMBL/GenBank/DDBJ whole genome shotgun (WGS) entry which is preliminary data.</text>
</comment>
<feature type="transmembrane region" description="Helical" evidence="1">
    <location>
        <begin position="375"/>
        <end position="397"/>
    </location>
</feature>
<accession>A0ABS6L4D8</accession>
<organism evidence="2 3">
    <name type="scientific">Rahnella perminowiae</name>
    <dbReference type="NCBI Taxonomy" id="2816244"/>
    <lineage>
        <taxon>Bacteria</taxon>
        <taxon>Pseudomonadati</taxon>
        <taxon>Pseudomonadota</taxon>
        <taxon>Gammaproteobacteria</taxon>
        <taxon>Enterobacterales</taxon>
        <taxon>Yersiniaceae</taxon>
        <taxon>Rahnella</taxon>
    </lineage>
</organism>
<reference evidence="2 3" key="1">
    <citation type="submission" date="2021-03" db="EMBL/GenBank/DDBJ databases">
        <title>Five novel Rahnella species.</title>
        <authorList>
            <person name="Brady C."/>
            <person name="Asselin J."/>
            <person name="Beer S."/>
            <person name="Bruberg M.B."/>
            <person name="Crampton B."/>
            <person name="Venter S."/>
            <person name="Arnold D."/>
            <person name="Denman S."/>
        </authorList>
    </citation>
    <scope>NUCLEOTIDE SEQUENCE [LARGE SCALE GENOMIC DNA]</scope>
    <source>
        <strain evidence="2 3">L72c</strain>
    </source>
</reference>
<dbReference type="Proteomes" id="UP000699865">
    <property type="component" value="Unassembled WGS sequence"/>
</dbReference>
<dbReference type="EMBL" id="JAFMOU010000070">
    <property type="protein sequence ID" value="MBU9836639.1"/>
    <property type="molecule type" value="Genomic_DNA"/>
</dbReference>
<feature type="transmembrane region" description="Helical" evidence="1">
    <location>
        <begin position="429"/>
        <end position="450"/>
    </location>
</feature>
<evidence type="ECO:0000256" key="1">
    <source>
        <dbReference type="SAM" id="Phobius"/>
    </source>
</evidence>
<keyword evidence="1" id="KW-0812">Transmembrane</keyword>
<keyword evidence="1" id="KW-1133">Transmembrane helix</keyword>
<proteinExistence type="predicted"/>
<feature type="transmembrane region" description="Helical" evidence="1">
    <location>
        <begin position="404"/>
        <end position="423"/>
    </location>
</feature>
<feature type="transmembrane region" description="Helical" evidence="1">
    <location>
        <begin position="284"/>
        <end position="304"/>
    </location>
</feature>
<keyword evidence="1" id="KW-0472">Membrane</keyword>
<protein>
    <submittedName>
        <fullName evidence="2">J domain-containing protein</fullName>
    </submittedName>
</protein>
<feature type="transmembrane region" description="Helical" evidence="1">
    <location>
        <begin position="316"/>
        <end position="332"/>
    </location>
</feature>
<keyword evidence="3" id="KW-1185">Reference proteome</keyword>
<evidence type="ECO:0000313" key="2">
    <source>
        <dbReference type="EMBL" id="MBU9836639.1"/>
    </source>
</evidence>